<sequence length="94" mass="10270">MDIVTYGAAALLLLAGLASLAGSRLARNDRRLARIEHRLDLILDHLDPRHQDSRLDEVAGLARAGRKIEAIKTYREVTGAGLKEAKDAVDRLTA</sequence>
<accession>A0ABP9KID6</accession>
<comment type="caution">
    <text evidence="2">The sequence shown here is derived from an EMBL/GenBank/DDBJ whole genome shotgun (WGS) entry which is preliminary data.</text>
</comment>
<keyword evidence="3" id="KW-1185">Reference proteome</keyword>
<dbReference type="SUPFAM" id="SSF54736">
    <property type="entry name" value="ClpS-like"/>
    <property type="match status" value="1"/>
</dbReference>
<dbReference type="EMBL" id="BAABKC010000044">
    <property type="protein sequence ID" value="GAA5057540.1"/>
    <property type="molecule type" value="Genomic_DNA"/>
</dbReference>
<protein>
    <recommendedName>
        <fullName evidence="1">Large ribosomal subunit protein bL12 C-terminal domain-containing protein</fullName>
    </recommendedName>
</protein>
<evidence type="ECO:0000313" key="3">
    <source>
        <dbReference type="Proteomes" id="UP001500124"/>
    </source>
</evidence>
<dbReference type="Proteomes" id="UP001500124">
    <property type="component" value="Unassembled WGS sequence"/>
</dbReference>
<evidence type="ECO:0000259" key="1">
    <source>
        <dbReference type="Pfam" id="PF00542"/>
    </source>
</evidence>
<proteinExistence type="predicted"/>
<organism evidence="2 3">
    <name type="scientific">Streptomyces similanensis</name>
    <dbReference type="NCBI Taxonomy" id="1274988"/>
    <lineage>
        <taxon>Bacteria</taxon>
        <taxon>Bacillati</taxon>
        <taxon>Actinomycetota</taxon>
        <taxon>Actinomycetes</taxon>
        <taxon>Kitasatosporales</taxon>
        <taxon>Streptomycetaceae</taxon>
        <taxon>Streptomyces</taxon>
    </lineage>
</organism>
<name>A0ABP9KID6_9ACTN</name>
<reference evidence="3" key="1">
    <citation type="journal article" date="2019" name="Int. J. Syst. Evol. Microbiol.">
        <title>The Global Catalogue of Microorganisms (GCM) 10K type strain sequencing project: providing services to taxonomists for standard genome sequencing and annotation.</title>
        <authorList>
            <consortium name="The Broad Institute Genomics Platform"/>
            <consortium name="The Broad Institute Genome Sequencing Center for Infectious Disease"/>
            <person name="Wu L."/>
            <person name="Ma J."/>
        </authorList>
    </citation>
    <scope>NUCLEOTIDE SEQUENCE [LARGE SCALE GENOMIC DNA]</scope>
    <source>
        <strain evidence="3">JCM 18410</strain>
    </source>
</reference>
<evidence type="ECO:0000313" key="2">
    <source>
        <dbReference type="EMBL" id="GAA5057540.1"/>
    </source>
</evidence>
<dbReference type="InterPro" id="IPR013823">
    <property type="entry name" value="Ribosomal_bL12_C"/>
</dbReference>
<dbReference type="Pfam" id="PF00542">
    <property type="entry name" value="Ribosomal_L12"/>
    <property type="match status" value="1"/>
</dbReference>
<gene>
    <name evidence="2" type="ORF">GCM10023336_31530</name>
</gene>
<feature type="domain" description="Large ribosomal subunit protein bL12 C-terminal" evidence="1">
    <location>
        <begin position="66"/>
        <end position="92"/>
    </location>
</feature>
<dbReference type="RefSeq" id="WP_345668883.1">
    <property type="nucleotide sequence ID" value="NZ_BAABKC010000044.1"/>
</dbReference>
<dbReference type="InterPro" id="IPR014719">
    <property type="entry name" value="Ribosomal_bL12_C/ClpS-like"/>
</dbReference>
<dbReference type="Gene3D" id="3.30.1390.10">
    <property type="match status" value="1"/>
</dbReference>